<dbReference type="AlphaFoldDB" id="R4X4D6"/>
<protein>
    <recommendedName>
        <fullName evidence="3">Lipoprotein</fullName>
    </recommendedName>
</protein>
<dbReference type="EMBL" id="AP013061">
    <property type="protein sequence ID" value="BAN28151.1"/>
    <property type="molecule type" value="Genomic_DNA"/>
</dbReference>
<geneLocation type="plasmid" evidence="1 2">
    <name>p1</name>
</geneLocation>
<accession>R4X4D6</accession>
<gene>
    <name evidence="1" type="ORF">BRPE64_DCDS12150</name>
</gene>
<dbReference type="Proteomes" id="UP000013966">
    <property type="component" value="Plasmid p1"/>
</dbReference>
<reference evidence="1 2" key="1">
    <citation type="journal article" date="2013" name="Genome Announc.">
        <title>Complete Genome Sequence of Burkholderia sp. Strain RPE64, Bacterial Symbiont of the Bean Bug Riptortus pedestris.</title>
        <authorList>
            <person name="Shibata T.F."/>
            <person name="Maeda T."/>
            <person name="Nikoh N."/>
            <person name="Yamaguchi K."/>
            <person name="Oshima K."/>
            <person name="Hattori M."/>
            <person name="Nishiyama T."/>
            <person name="Hasebe M."/>
            <person name="Fukatsu T."/>
            <person name="Kikuchi Y."/>
            <person name="Shigenobu S."/>
        </authorList>
    </citation>
    <scope>NUCLEOTIDE SEQUENCE [LARGE SCALE GENOMIC DNA]</scope>
    <source>
        <plasmid evidence="1 2">p1</plasmid>
    </source>
</reference>
<sequence>MYYSGRISKFTVQKRMFDSLRSILSTRRALGAIALSFLLAACGTTSDVTVGAQPDTFTVTGKATGTRMSWVTARNAAMDAANDYCKQRSQRAAVRSEATSGVRSLEEQTSTVSFTCVPERATARG</sequence>
<keyword evidence="2" id="KW-1185">Reference proteome</keyword>
<evidence type="ECO:0000313" key="2">
    <source>
        <dbReference type="Proteomes" id="UP000013966"/>
    </source>
</evidence>
<dbReference type="HOGENOM" id="CLU_1955472_0_0_4"/>
<evidence type="ECO:0008006" key="3">
    <source>
        <dbReference type="Google" id="ProtNLM"/>
    </source>
</evidence>
<proteinExistence type="predicted"/>
<organism evidence="1 2">
    <name type="scientific">Caballeronia insecticola</name>
    <dbReference type="NCBI Taxonomy" id="758793"/>
    <lineage>
        <taxon>Bacteria</taxon>
        <taxon>Pseudomonadati</taxon>
        <taxon>Pseudomonadota</taxon>
        <taxon>Betaproteobacteria</taxon>
        <taxon>Burkholderiales</taxon>
        <taxon>Burkholderiaceae</taxon>
        <taxon>Caballeronia</taxon>
    </lineage>
</organism>
<keyword evidence="1" id="KW-0614">Plasmid</keyword>
<dbReference type="KEGG" id="buo:BRPE64_DCDS12150"/>
<name>R4X4D6_9BURK</name>
<evidence type="ECO:0000313" key="1">
    <source>
        <dbReference type="EMBL" id="BAN28151.1"/>
    </source>
</evidence>
<dbReference type="PATRIC" id="fig|758793.3.peg.6356"/>
<reference evidence="1 2" key="2">
    <citation type="journal article" date="2018" name="Int. J. Syst. Evol. Microbiol.">
        <title>Burkholderia insecticola sp. nov., a gut symbiotic bacterium of the bean bug Riptortus pedestris.</title>
        <authorList>
            <person name="Takeshita K."/>
            <person name="Tamaki H."/>
            <person name="Ohbayashi T."/>
            <person name="Meng X.-Y."/>
            <person name="Sone T."/>
            <person name="Mitani Y."/>
            <person name="Peeters C."/>
            <person name="Kikuchi Y."/>
            <person name="Vandamme P."/>
        </authorList>
    </citation>
    <scope>NUCLEOTIDE SEQUENCE [LARGE SCALE GENOMIC DNA]</scope>
    <source>
        <strain evidence="1">RPE64</strain>
        <plasmid evidence="1 2">p1</plasmid>
    </source>
</reference>